<accession>A0A1E5Q602</accession>
<dbReference type="PANTHER" id="PTHR42954:SF2">
    <property type="entry name" value="FE(2+) TRANSPORT PROTEIN A"/>
    <property type="match status" value="1"/>
</dbReference>
<sequence>MNTNSNKTLADLKSGEEAIIAGISGDIKLKRRLSALGLVNGVKIVLGQTAPLGDPRTYNILDYTLSLRNEEARLVRLQSS</sequence>
<evidence type="ECO:0000313" key="4">
    <source>
        <dbReference type="Proteomes" id="UP000095347"/>
    </source>
</evidence>
<name>A0A1E5Q602_9PROT</name>
<dbReference type="STRING" id="28181.BEN30_13515"/>
<dbReference type="Proteomes" id="UP000095347">
    <property type="component" value="Unassembled WGS sequence"/>
</dbReference>
<keyword evidence="1" id="KW-0408">Iron</keyword>
<reference evidence="4" key="1">
    <citation type="submission" date="2016-07" db="EMBL/GenBank/DDBJ databases">
        <authorList>
            <person name="Florea S."/>
            <person name="Webb J.S."/>
            <person name="Jaromczyk J."/>
            <person name="Schardl C.L."/>
        </authorList>
    </citation>
    <scope>NUCLEOTIDE SEQUENCE [LARGE SCALE GENOMIC DNA]</scope>
    <source>
        <strain evidence="4">MV-1</strain>
    </source>
</reference>
<dbReference type="SMART" id="SM00899">
    <property type="entry name" value="FeoA"/>
    <property type="match status" value="1"/>
</dbReference>
<dbReference type="EMBL" id="MCGG01000043">
    <property type="protein sequence ID" value="OEJ65907.1"/>
    <property type="molecule type" value="Genomic_DNA"/>
</dbReference>
<proteinExistence type="predicted"/>
<gene>
    <name evidence="3" type="ORF">BEN30_13515</name>
</gene>
<dbReference type="OrthoDB" id="9811076at2"/>
<keyword evidence="4" id="KW-1185">Reference proteome</keyword>
<dbReference type="AlphaFoldDB" id="A0A1E5Q602"/>
<dbReference type="Gene3D" id="2.30.30.90">
    <property type="match status" value="1"/>
</dbReference>
<dbReference type="InterPro" id="IPR007167">
    <property type="entry name" value="Fe-transptr_FeoA-like"/>
</dbReference>
<dbReference type="InterPro" id="IPR052713">
    <property type="entry name" value="FeoA"/>
</dbReference>
<dbReference type="RefSeq" id="WP_069958600.1">
    <property type="nucleotide sequence ID" value="NZ_MCGG01000043.1"/>
</dbReference>
<evidence type="ECO:0000313" key="3">
    <source>
        <dbReference type="EMBL" id="OEJ65907.1"/>
    </source>
</evidence>
<comment type="caution">
    <text evidence="3">The sequence shown here is derived from an EMBL/GenBank/DDBJ whole genome shotgun (WGS) entry which is preliminary data.</text>
</comment>
<protein>
    <recommendedName>
        <fullName evidence="2">Ferrous iron transporter FeoA-like domain-containing protein</fullName>
    </recommendedName>
</protein>
<evidence type="ECO:0000259" key="2">
    <source>
        <dbReference type="SMART" id="SM00899"/>
    </source>
</evidence>
<organism evidence="3 4">
    <name type="scientific">Magnetovibrio blakemorei</name>
    <dbReference type="NCBI Taxonomy" id="28181"/>
    <lineage>
        <taxon>Bacteria</taxon>
        <taxon>Pseudomonadati</taxon>
        <taxon>Pseudomonadota</taxon>
        <taxon>Alphaproteobacteria</taxon>
        <taxon>Rhodospirillales</taxon>
        <taxon>Magnetovibrionaceae</taxon>
        <taxon>Magnetovibrio</taxon>
    </lineage>
</organism>
<dbReference type="Pfam" id="PF04023">
    <property type="entry name" value="FeoA"/>
    <property type="match status" value="1"/>
</dbReference>
<dbReference type="SUPFAM" id="SSF50037">
    <property type="entry name" value="C-terminal domain of transcriptional repressors"/>
    <property type="match status" value="1"/>
</dbReference>
<dbReference type="PANTHER" id="PTHR42954">
    <property type="entry name" value="FE(2+) TRANSPORT PROTEIN A"/>
    <property type="match status" value="1"/>
</dbReference>
<dbReference type="GO" id="GO:0046914">
    <property type="term" value="F:transition metal ion binding"/>
    <property type="evidence" value="ECO:0007669"/>
    <property type="project" value="InterPro"/>
</dbReference>
<evidence type="ECO:0000256" key="1">
    <source>
        <dbReference type="ARBA" id="ARBA00023004"/>
    </source>
</evidence>
<dbReference type="InterPro" id="IPR038157">
    <property type="entry name" value="FeoA_core_dom"/>
</dbReference>
<feature type="domain" description="Ferrous iron transporter FeoA-like" evidence="2">
    <location>
        <begin position="7"/>
        <end position="79"/>
    </location>
</feature>
<dbReference type="InterPro" id="IPR008988">
    <property type="entry name" value="Transcriptional_repressor_C"/>
</dbReference>